<dbReference type="Proteomes" id="UP001206925">
    <property type="component" value="Unassembled WGS sequence"/>
</dbReference>
<dbReference type="EMBL" id="JAMZMK010010646">
    <property type="protein sequence ID" value="KAI7730785.1"/>
    <property type="molecule type" value="Genomic_DNA"/>
</dbReference>
<name>A0AAD5BWN3_AMBAR</name>
<organism evidence="1 2">
    <name type="scientific">Ambrosia artemisiifolia</name>
    <name type="common">Common ragweed</name>
    <dbReference type="NCBI Taxonomy" id="4212"/>
    <lineage>
        <taxon>Eukaryota</taxon>
        <taxon>Viridiplantae</taxon>
        <taxon>Streptophyta</taxon>
        <taxon>Embryophyta</taxon>
        <taxon>Tracheophyta</taxon>
        <taxon>Spermatophyta</taxon>
        <taxon>Magnoliopsida</taxon>
        <taxon>eudicotyledons</taxon>
        <taxon>Gunneridae</taxon>
        <taxon>Pentapetalae</taxon>
        <taxon>asterids</taxon>
        <taxon>campanulids</taxon>
        <taxon>Asterales</taxon>
        <taxon>Asteraceae</taxon>
        <taxon>Asteroideae</taxon>
        <taxon>Heliantheae alliance</taxon>
        <taxon>Heliantheae</taxon>
        <taxon>Ambrosia</taxon>
    </lineage>
</organism>
<protein>
    <submittedName>
        <fullName evidence="1">Uncharacterized protein</fullName>
    </submittedName>
</protein>
<gene>
    <name evidence="1" type="ORF">M8C21_002287</name>
</gene>
<dbReference type="SUPFAM" id="SSF64484">
    <property type="entry name" value="beta and beta-prime subunits of DNA dependent RNA-polymerase"/>
    <property type="match status" value="1"/>
</dbReference>
<feature type="non-terminal residue" evidence="1">
    <location>
        <position position="143"/>
    </location>
</feature>
<evidence type="ECO:0000313" key="2">
    <source>
        <dbReference type="Proteomes" id="UP001206925"/>
    </source>
</evidence>
<accession>A0AAD5BWN3</accession>
<reference evidence="1" key="1">
    <citation type="submission" date="2022-06" db="EMBL/GenBank/DDBJ databases">
        <title>Uncovering the hologenomic basis of an extraordinary plant invasion.</title>
        <authorList>
            <person name="Bieker V.C."/>
            <person name="Martin M.D."/>
            <person name="Gilbert T."/>
            <person name="Hodgins K."/>
            <person name="Battlay P."/>
            <person name="Petersen B."/>
            <person name="Wilson J."/>
        </authorList>
    </citation>
    <scope>NUCLEOTIDE SEQUENCE</scope>
    <source>
        <strain evidence="1">AA19_3_7</strain>
        <tissue evidence="1">Leaf</tissue>
    </source>
</reference>
<comment type="caution">
    <text evidence="1">The sequence shown here is derived from an EMBL/GenBank/DDBJ whole genome shotgun (WGS) entry which is preliminary data.</text>
</comment>
<keyword evidence="2" id="KW-1185">Reference proteome</keyword>
<proteinExistence type="predicted"/>
<sequence>ALSKGNCGYDLHTRRHSVNVEGFTTDIVVNRMLSGVVDNVSKALHERDYHMRGFETMYNGLTGRRLQPMTVFGPSGRTAPVLILTKPAEGRGHKNKADMVKVICRCPFLAILSFLVEVARSTFLLMSPSGFYVLHKCPSSVFV</sequence>
<dbReference type="AlphaFoldDB" id="A0AAD5BWN3"/>
<evidence type="ECO:0000313" key="1">
    <source>
        <dbReference type="EMBL" id="KAI7730785.1"/>
    </source>
</evidence>